<dbReference type="GO" id="GO:0000062">
    <property type="term" value="F:fatty-acyl-CoA binding"/>
    <property type="evidence" value="ECO:0007669"/>
    <property type="project" value="InterPro"/>
</dbReference>
<dbReference type="Proteomes" id="UP000215902">
    <property type="component" value="Unassembled WGS sequence"/>
</dbReference>
<dbReference type="InterPro" id="IPR014352">
    <property type="entry name" value="FERM/acyl-CoA-bd_prot_sf"/>
</dbReference>
<dbReference type="InterPro" id="IPR051053">
    <property type="entry name" value="ECH/Chromodomain_protein"/>
</dbReference>
<comment type="caution">
    <text evidence="5">The sequence shown here is derived from an EMBL/GenBank/DDBJ whole genome shotgun (WGS) entry which is preliminary data.</text>
</comment>
<dbReference type="InterPro" id="IPR022408">
    <property type="entry name" value="Acyl-CoA-binding_prot_CS"/>
</dbReference>
<dbReference type="InterPro" id="IPR029045">
    <property type="entry name" value="ClpP/crotonase-like_dom_sf"/>
</dbReference>
<proteinExistence type="predicted"/>
<dbReference type="STRING" id="282301.A0A267EPD8"/>
<organism evidence="5 7">
    <name type="scientific">Macrostomum lignano</name>
    <dbReference type="NCBI Taxonomy" id="282301"/>
    <lineage>
        <taxon>Eukaryota</taxon>
        <taxon>Metazoa</taxon>
        <taxon>Spiralia</taxon>
        <taxon>Lophotrochozoa</taxon>
        <taxon>Platyhelminthes</taxon>
        <taxon>Rhabditophora</taxon>
        <taxon>Macrostomorpha</taxon>
        <taxon>Macrostomida</taxon>
        <taxon>Macrostomidae</taxon>
        <taxon>Macrostomum</taxon>
    </lineage>
</organism>
<dbReference type="Pfam" id="PF00887">
    <property type="entry name" value="ACBP"/>
    <property type="match status" value="1"/>
</dbReference>
<dbReference type="Gene3D" id="1.10.12.10">
    <property type="entry name" value="Lyase 2-enoyl-coa Hydratase, Chain A, domain 2"/>
    <property type="match status" value="1"/>
</dbReference>
<dbReference type="PROSITE" id="PS00880">
    <property type="entry name" value="ACB_1"/>
    <property type="match status" value="1"/>
</dbReference>
<feature type="domain" description="ACB" evidence="4">
    <location>
        <begin position="43"/>
        <end position="128"/>
    </location>
</feature>
<dbReference type="FunFam" id="3.90.226.10:FF:000084">
    <property type="entry name" value="Enoyl-CoA delta isomerase 2, mitochondrial"/>
    <property type="match status" value="1"/>
</dbReference>
<gene>
    <name evidence="6" type="ORF">BOX15_Mlig018253g1</name>
    <name evidence="5" type="ORF">BOX15_Mlig018253g4</name>
</gene>
<comment type="subcellular location">
    <subcellularLocation>
        <location evidence="1">Peroxisome</location>
    </subcellularLocation>
</comment>
<evidence type="ECO:0000313" key="6">
    <source>
        <dbReference type="EMBL" id="PAA69242.1"/>
    </source>
</evidence>
<dbReference type="OrthoDB" id="409763at2759"/>
<protein>
    <recommendedName>
        <fullName evidence="4">ACB domain-containing protein</fullName>
    </recommendedName>
</protein>
<dbReference type="EMBL" id="NIVC01001855">
    <property type="protein sequence ID" value="PAA63326.1"/>
    <property type="molecule type" value="Genomic_DNA"/>
</dbReference>
<dbReference type="SUPFAM" id="SSF47027">
    <property type="entry name" value="Acyl-CoA binding protein"/>
    <property type="match status" value="1"/>
</dbReference>
<dbReference type="Pfam" id="PF00378">
    <property type="entry name" value="ECH_1"/>
    <property type="match status" value="1"/>
</dbReference>
<dbReference type="InterPro" id="IPR001753">
    <property type="entry name" value="Enoyl-CoA_hydra/iso"/>
</dbReference>
<evidence type="ECO:0000256" key="1">
    <source>
        <dbReference type="ARBA" id="ARBA00004275"/>
    </source>
</evidence>
<dbReference type="PROSITE" id="PS51228">
    <property type="entry name" value="ACB_2"/>
    <property type="match status" value="1"/>
</dbReference>
<feature type="non-terminal residue" evidence="5">
    <location>
        <position position="1"/>
    </location>
</feature>
<dbReference type="SUPFAM" id="SSF52096">
    <property type="entry name" value="ClpP/crotonase"/>
    <property type="match status" value="1"/>
</dbReference>
<evidence type="ECO:0000256" key="2">
    <source>
        <dbReference type="ARBA" id="ARBA00023140"/>
    </source>
</evidence>
<keyword evidence="2" id="KW-0576">Peroxisome</keyword>
<dbReference type="InterPro" id="IPR000582">
    <property type="entry name" value="Acyl-CoA-binding_protein"/>
</dbReference>
<dbReference type="PANTHER" id="PTHR43684">
    <property type="match status" value="1"/>
</dbReference>
<dbReference type="InterPro" id="IPR035984">
    <property type="entry name" value="Acyl-CoA-binding_sf"/>
</dbReference>
<evidence type="ECO:0000259" key="4">
    <source>
        <dbReference type="PROSITE" id="PS51228"/>
    </source>
</evidence>
<dbReference type="GO" id="GO:0005777">
    <property type="term" value="C:peroxisome"/>
    <property type="evidence" value="ECO:0007669"/>
    <property type="project" value="UniProtKB-SubCell"/>
</dbReference>
<dbReference type="CDD" id="cd06558">
    <property type="entry name" value="crotonase-like"/>
    <property type="match status" value="1"/>
</dbReference>
<dbReference type="InterPro" id="IPR014748">
    <property type="entry name" value="Enoyl-CoA_hydra_C"/>
</dbReference>
<dbReference type="Gene3D" id="3.90.226.10">
    <property type="entry name" value="2-enoyl-CoA Hydratase, Chain A, domain 1"/>
    <property type="match status" value="1"/>
</dbReference>
<keyword evidence="7" id="KW-1185">Reference proteome</keyword>
<evidence type="ECO:0000313" key="7">
    <source>
        <dbReference type="Proteomes" id="UP000215902"/>
    </source>
</evidence>
<dbReference type="Gene3D" id="1.20.80.10">
    <property type="match status" value="1"/>
</dbReference>
<reference evidence="5 7" key="1">
    <citation type="submission" date="2017-06" db="EMBL/GenBank/DDBJ databases">
        <title>A platform for efficient transgenesis in Macrostomum lignano, a flatworm model organism for stem cell research.</title>
        <authorList>
            <person name="Berezikov E."/>
        </authorList>
    </citation>
    <scope>NUCLEOTIDE SEQUENCE [LARGE SCALE GENOMIC DNA]</scope>
    <source>
        <strain evidence="5">DV1</strain>
        <tissue evidence="5">Whole organism</tissue>
    </source>
</reference>
<keyword evidence="3" id="KW-0413">Isomerase</keyword>
<evidence type="ECO:0000256" key="3">
    <source>
        <dbReference type="ARBA" id="ARBA00023235"/>
    </source>
</evidence>
<dbReference type="PRINTS" id="PR00689">
    <property type="entry name" value="ACOABINDINGP"/>
</dbReference>
<dbReference type="EMBL" id="NIVC01001338">
    <property type="protein sequence ID" value="PAA69242.1"/>
    <property type="molecule type" value="Genomic_DNA"/>
</dbReference>
<dbReference type="GO" id="GO:0004165">
    <property type="term" value="F:delta(3)-delta(2)-enoyl-CoA isomerase activity"/>
    <property type="evidence" value="ECO:0007669"/>
    <property type="project" value="UniProtKB-ARBA"/>
</dbReference>
<sequence length="406" mass="43755">YNQPISKLMALHRLSSACNRMFLSASVVQTASGLRSLSSAGGLADKFTKAQSALQRLTEDPGNAAKLKIYSLYKQATEGKCTKPKPGFTDFVGRAKWDAWSGLGDMTKDQAMQQYIDLVESMGGKLDAPDTTADTTNPADSNTASADYKEALVSISPSGVLWFTLNRPAKKNAISTDLYAEWSKAMEQAAADDKVKAMVITGAGEYFSSGNDLSSFTNLKPGVTMEQMAADGNAILRRFVAAFIDFPKPLIALVNGPAVGISVSTLGLYDQVFASDSATFHMPFSSLGQTPEGCSSYTLPRIMGLPAAASLVMFNRKISAQEALSCGLVSRVFPAASFAAEAGAAVEEIAALPRQTLIYAKQLLREPIRAELHATNERECNRLQERWISEDCFNAVAKFFSRKSKL</sequence>
<dbReference type="PANTHER" id="PTHR43684:SF1">
    <property type="entry name" value="ENOYL-COA DELTA ISOMERASE 2"/>
    <property type="match status" value="1"/>
</dbReference>
<accession>A0A267EPD8</accession>
<name>A0A267EPD8_9PLAT</name>
<evidence type="ECO:0000313" key="5">
    <source>
        <dbReference type="EMBL" id="PAA63326.1"/>
    </source>
</evidence>
<dbReference type="AlphaFoldDB" id="A0A267EPD8"/>